<dbReference type="InterPro" id="IPR001650">
    <property type="entry name" value="Helicase_C-like"/>
</dbReference>
<comment type="caution">
    <text evidence="2">The sequence shown here is derived from an EMBL/GenBank/DDBJ whole genome shotgun (WGS) entry which is preliminary data.</text>
</comment>
<dbReference type="PANTHER" id="PTHR47957:SF3">
    <property type="entry name" value="ATP-DEPENDENT HELICASE HRQ1"/>
    <property type="match status" value="1"/>
</dbReference>
<dbReference type="SMART" id="SM00490">
    <property type="entry name" value="HELICc"/>
    <property type="match status" value="1"/>
</dbReference>
<dbReference type="SUPFAM" id="SSF52540">
    <property type="entry name" value="P-loop containing nucleoside triphosphate hydrolases"/>
    <property type="match status" value="1"/>
</dbReference>
<reference evidence="2" key="1">
    <citation type="journal article" date="2014" name="Front. Microbiol.">
        <title>High frequency of phylogenetically diverse reductive dehalogenase-homologous genes in deep subseafloor sedimentary metagenomes.</title>
        <authorList>
            <person name="Kawai M."/>
            <person name="Futagami T."/>
            <person name="Toyoda A."/>
            <person name="Takaki Y."/>
            <person name="Nishi S."/>
            <person name="Hori S."/>
            <person name="Arai W."/>
            <person name="Tsubouchi T."/>
            <person name="Morono Y."/>
            <person name="Uchiyama I."/>
            <person name="Ito T."/>
            <person name="Fujiyama A."/>
            <person name="Inagaki F."/>
            <person name="Takami H."/>
        </authorList>
    </citation>
    <scope>NUCLEOTIDE SEQUENCE</scope>
    <source>
        <strain evidence="2">Expedition CK06-06</strain>
    </source>
</reference>
<dbReference type="Gene3D" id="3.40.50.300">
    <property type="entry name" value="P-loop containing nucleotide triphosphate hydrolases"/>
    <property type="match status" value="1"/>
</dbReference>
<protein>
    <recommendedName>
        <fullName evidence="1">Helicase C-terminal domain-containing protein</fullName>
    </recommendedName>
</protein>
<dbReference type="GO" id="GO:0043138">
    <property type="term" value="F:3'-5' DNA helicase activity"/>
    <property type="evidence" value="ECO:0007669"/>
    <property type="project" value="TreeGrafter"/>
</dbReference>
<gene>
    <name evidence="2" type="ORF">S06H3_19872</name>
</gene>
<dbReference type="GO" id="GO:0005634">
    <property type="term" value="C:nucleus"/>
    <property type="evidence" value="ECO:0007669"/>
    <property type="project" value="TreeGrafter"/>
</dbReference>
<dbReference type="PANTHER" id="PTHR47957">
    <property type="entry name" value="ATP-DEPENDENT HELICASE HRQ1"/>
    <property type="match status" value="1"/>
</dbReference>
<dbReference type="InterPro" id="IPR027417">
    <property type="entry name" value="P-loop_NTPase"/>
</dbReference>
<feature type="domain" description="Helicase C-terminal" evidence="1">
    <location>
        <begin position="95"/>
        <end position="244"/>
    </location>
</feature>
<accession>X1M4K5</accession>
<dbReference type="AlphaFoldDB" id="X1M4K5"/>
<evidence type="ECO:0000259" key="1">
    <source>
        <dbReference type="PROSITE" id="PS51194"/>
    </source>
</evidence>
<dbReference type="EMBL" id="BARV01010226">
    <property type="protein sequence ID" value="GAI09605.1"/>
    <property type="molecule type" value="Genomic_DNA"/>
</dbReference>
<dbReference type="GO" id="GO:0006289">
    <property type="term" value="P:nucleotide-excision repair"/>
    <property type="evidence" value="ECO:0007669"/>
    <property type="project" value="TreeGrafter"/>
</dbReference>
<name>X1M4K5_9ZZZZ</name>
<proteinExistence type="predicted"/>
<dbReference type="Pfam" id="PF00271">
    <property type="entry name" value="Helicase_C"/>
    <property type="match status" value="1"/>
</dbReference>
<organism evidence="2">
    <name type="scientific">marine sediment metagenome</name>
    <dbReference type="NCBI Taxonomy" id="412755"/>
    <lineage>
        <taxon>unclassified sequences</taxon>
        <taxon>metagenomes</taxon>
        <taxon>ecological metagenomes</taxon>
    </lineage>
</organism>
<feature type="non-terminal residue" evidence="2">
    <location>
        <position position="1"/>
    </location>
</feature>
<evidence type="ECO:0000313" key="2">
    <source>
        <dbReference type="EMBL" id="GAI09605.1"/>
    </source>
</evidence>
<sequence>GDQPSLELLESVQASVNNQTAKNKALTRARNVLTTINDERLSLEETSEIINQLLKILCVAGIVSVVREPDDMEGVPSYQIQAGAIIWKAGDGTRAFRDPINVPNESAQGGQTNSFFIEFYKSIALDTQSVEAKEHTAQVPADERIEREKKFREGELPILYCSPTMELGVDISELNVVNLRNIPPTPSNYAQRSGRAGRSGQPALVFSYCSTGSSHDQYFFKRPHLMVSGAITPPRLDLANEDLVRAHVQAIWLTETGQSLGSTLCDILDVNGDQPSLELLESVQA</sequence>
<feature type="non-terminal residue" evidence="2">
    <location>
        <position position="285"/>
    </location>
</feature>
<dbReference type="PROSITE" id="PS51194">
    <property type="entry name" value="HELICASE_CTER"/>
    <property type="match status" value="1"/>
</dbReference>
<dbReference type="GO" id="GO:0036297">
    <property type="term" value="P:interstrand cross-link repair"/>
    <property type="evidence" value="ECO:0007669"/>
    <property type="project" value="TreeGrafter"/>
</dbReference>